<sequence>MGWGFSLRIFQTFQVQVQAWKVAKYVVDRCGLDSPDVRFFNRVSNGELEDFYESESSVCSAAVLAERVRGAVSHIGVLQFLVSDTYCRALPSTLINFDVKAGYFLKHKDSNGWQWINLSHEPSSRLDPKYPNSNDNSRIESSRSFKSGLLSFIQF</sequence>
<reference evidence="1 2" key="1">
    <citation type="journal article" date="2023" name="Plants (Basel)">
        <title>Bridging the Gap: Combining Genomics and Transcriptomics Approaches to Understand Stylosanthes scabra, an Orphan Legume from the Brazilian Caatinga.</title>
        <authorList>
            <person name="Ferreira-Neto J.R.C."/>
            <person name="da Silva M.D."/>
            <person name="Binneck E."/>
            <person name="de Melo N.F."/>
            <person name="da Silva R.H."/>
            <person name="de Melo A.L.T.M."/>
            <person name="Pandolfi V."/>
            <person name="Bustamante F.O."/>
            <person name="Brasileiro-Vidal A.C."/>
            <person name="Benko-Iseppon A.M."/>
        </authorList>
    </citation>
    <scope>NUCLEOTIDE SEQUENCE [LARGE SCALE GENOMIC DNA]</scope>
    <source>
        <tissue evidence="1">Leaves</tissue>
    </source>
</reference>
<accession>A0ABU6TMY5</accession>
<protein>
    <submittedName>
        <fullName evidence="1">Uncharacterized protein</fullName>
    </submittedName>
</protein>
<dbReference type="EMBL" id="JASCZI010091393">
    <property type="protein sequence ID" value="MED6150167.1"/>
    <property type="molecule type" value="Genomic_DNA"/>
</dbReference>
<proteinExistence type="predicted"/>
<keyword evidence="2" id="KW-1185">Reference proteome</keyword>
<dbReference type="Proteomes" id="UP001341840">
    <property type="component" value="Unassembled WGS sequence"/>
</dbReference>
<organism evidence="1 2">
    <name type="scientific">Stylosanthes scabra</name>
    <dbReference type="NCBI Taxonomy" id="79078"/>
    <lineage>
        <taxon>Eukaryota</taxon>
        <taxon>Viridiplantae</taxon>
        <taxon>Streptophyta</taxon>
        <taxon>Embryophyta</taxon>
        <taxon>Tracheophyta</taxon>
        <taxon>Spermatophyta</taxon>
        <taxon>Magnoliopsida</taxon>
        <taxon>eudicotyledons</taxon>
        <taxon>Gunneridae</taxon>
        <taxon>Pentapetalae</taxon>
        <taxon>rosids</taxon>
        <taxon>fabids</taxon>
        <taxon>Fabales</taxon>
        <taxon>Fabaceae</taxon>
        <taxon>Papilionoideae</taxon>
        <taxon>50 kb inversion clade</taxon>
        <taxon>dalbergioids sensu lato</taxon>
        <taxon>Dalbergieae</taxon>
        <taxon>Pterocarpus clade</taxon>
        <taxon>Stylosanthes</taxon>
    </lineage>
</organism>
<name>A0ABU6TMY5_9FABA</name>
<gene>
    <name evidence="1" type="ORF">PIB30_069748</name>
</gene>
<comment type="caution">
    <text evidence="1">The sequence shown here is derived from an EMBL/GenBank/DDBJ whole genome shotgun (WGS) entry which is preliminary data.</text>
</comment>
<evidence type="ECO:0000313" key="2">
    <source>
        <dbReference type="Proteomes" id="UP001341840"/>
    </source>
</evidence>
<evidence type="ECO:0000313" key="1">
    <source>
        <dbReference type="EMBL" id="MED6150167.1"/>
    </source>
</evidence>